<feature type="transmembrane region" description="Helical" evidence="5">
    <location>
        <begin position="273"/>
        <end position="293"/>
    </location>
</feature>
<dbReference type="PATRIC" id="fig|582680.6.peg.3701"/>
<protein>
    <submittedName>
        <fullName evidence="7">Putative niacin/nicotinamide transporter NaiP</fullName>
    </submittedName>
</protein>
<evidence type="ECO:0000256" key="2">
    <source>
        <dbReference type="ARBA" id="ARBA00022692"/>
    </source>
</evidence>
<dbReference type="PANTHER" id="PTHR23508">
    <property type="entry name" value="CARBOXYLIC ACID TRANSPORTER PROTEIN HOMOLOG"/>
    <property type="match status" value="1"/>
</dbReference>
<dbReference type="Proteomes" id="UP000033740">
    <property type="component" value="Unassembled WGS sequence"/>
</dbReference>
<feature type="transmembrane region" description="Helical" evidence="5">
    <location>
        <begin position="365"/>
        <end position="384"/>
    </location>
</feature>
<reference evidence="7 8" key="1">
    <citation type="submission" date="2015-02" db="EMBL/GenBank/DDBJ databases">
        <title>Draft genome sequences of ten Microbacterium spp. with emphasis on heavy metal contaminated environments.</title>
        <authorList>
            <person name="Corretto E."/>
        </authorList>
    </citation>
    <scope>NUCLEOTIDE SEQUENCE [LARGE SCALE GENOMIC DNA]</scope>
    <source>
        <strain evidence="7 8">ARN176</strain>
    </source>
</reference>
<evidence type="ECO:0000313" key="7">
    <source>
        <dbReference type="EMBL" id="KJL30675.1"/>
    </source>
</evidence>
<dbReference type="InterPro" id="IPR020846">
    <property type="entry name" value="MFS_dom"/>
</dbReference>
<evidence type="ECO:0000256" key="1">
    <source>
        <dbReference type="ARBA" id="ARBA00004651"/>
    </source>
</evidence>
<feature type="transmembrane region" description="Helical" evidence="5">
    <location>
        <begin position="57"/>
        <end position="75"/>
    </location>
</feature>
<comment type="subcellular location">
    <subcellularLocation>
        <location evidence="1">Cell membrane</location>
        <topology evidence="1">Multi-pass membrane protein</topology>
    </subcellularLocation>
</comment>
<comment type="caution">
    <text evidence="7">The sequence shown here is derived from an EMBL/GenBank/DDBJ whole genome shotgun (WGS) entry which is preliminary data.</text>
</comment>
<evidence type="ECO:0000256" key="3">
    <source>
        <dbReference type="ARBA" id="ARBA00022989"/>
    </source>
</evidence>
<dbReference type="AlphaFoldDB" id="A0A0F0LEI4"/>
<dbReference type="PROSITE" id="PS50850">
    <property type="entry name" value="MFS"/>
    <property type="match status" value="1"/>
</dbReference>
<evidence type="ECO:0000313" key="8">
    <source>
        <dbReference type="Proteomes" id="UP000033740"/>
    </source>
</evidence>
<feature type="transmembrane region" description="Helical" evidence="5">
    <location>
        <begin position="300"/>
        <end position="319"/>
    </location>
</feature>
<feature type="transmembrane region" description="Helical" evidence="5">
    <location>
        <begin position="87"/>
        <end position="105"/>
    </location>
</feature>
<feature type="transmembrane region" description="Helical" evidence="5">
    <location>
        <begin position="238"/>
        <end position="261"/>
    </location>
</feature>
<evidence type="ECO:0000256" key="5">
    <source>
        <dbReference type="SAM" id="Phobius"/>
    </source>
</evidence>
<dbReference type="Pfam" id="PF07690">
    <property type="entry name" value="MFS_1"/>
    <property type="match status" value="1"/>
</dbReference>
<dbReference type="Gene3D" id="1.20.1250.20">
    <property type="entry name" value="MFS general substrate transporter like domains"/>
    <property type="match status" value="1"/>
</dbReference>
<name>A0A0F0LEI4_9MICO</name>
<organism evidence="7 8">
    <name type="scientific">Microbacterium azadirachtae</name>
    <dbReference type="NCBI Taxonomy" id="582680"/>
    <lineage>
        <taxon>Bacteria</taxon>
        <taxon>Bacillati</taxon>
        <taxon>Actinomycetota</taxon>
        <taxon>Actinomycetes</taxon>
        <taxon>Micrococcales</taxon>
        <taxon>Microbacteriaceae</taxon>
        <taxon>Microbacterium</taxon>
    </lineage>
</organism>
<keyword evidence="2 5" id="KW-0812">Transmembrane</keyword>
<feature type="transmembrane region" description="Helical" evidence="5">
    <location>
        <begin position="325"/>
        <end position="344"/>
    </location>
</feature>
<dbReference type="STRING" id="582680.RS86_03615"/>
<dbReference type="InterPro" id="IPR036259">
    <property type="entry name" value="MFS_trans_sf"/>
</dbReference>
<feature type="transmembrane region" description="Helical" evidence="5">
    <location>
        <begin position="175"/>
        <end position="196"/>
    </location>
</feature>
<gene>
    <name evidence="7" type="primary">naiP</name>
    <name evidence="7" type="ORF">RS86_03615</name>
</gene>
<accession>A0A0F0LEI4</accession>
<feature type="transmembrane region" description="Helical" evidence="5">
    <location>
        <begin position="111"/>
        <end position="133"/>
    </location>
</feature>
<feature type="transmembrane region" description="Helical" evidence="5">
    <location>
        <begin position="390"/>
        <end position="410"/>
    </location>
</feature>
<keyword evidence="3 5" id="KW-1133">Transmembrane helix</keyword>
<sequence length="445" mass="46465">MSELRTTSRPAPNSWWVGFVCGMATFVDTGVTTGVPIALVLFQAFSPGAPGLTANEVGLLTGALTAGVAIGSLLGGRLGDRWGRRTVFIATMALILVGAVTPFIGVSLLSLVIGISLIGIGVGADLPVALATISEAAKDRNRGKILVFSNLLGGFGILLAVLLAINFGASGPTGGLIIFGTFGAIALGVLLLRLTIPESAVWLAARDERRAGIHTVRAERGRLRDFGRALYRRPFLTLIGYYTLAAMATSVAGSFGTFVAVNVTGASIAEYNSWTILAMPAAIVGALWFMAVVDTKLRMSYYVIGAIGVVVANLLPVFFGFSLPALIVSTVATVFFGAFCFETIMKVWTQESFPTMLRATAQGTIYAVSRFATAGLNVVTPALVVLNPGALYIGVSILAAAGFLVGWLGFRRNARNEFDLESELVTAPTVAGSAARAADQPNPAH</sequence>
<dbReference type="InterPro" id="IPR011701">
    <property type="entry name" value="MFS"/>
</dbReference>
<proteinExistence type="predicted"/>
<keyword evidence="4 5" id="KW-0472">Membrane</keyword>
<dbReference type="SUPFAM" id="SSF103473">
    <property type="entry name" value="MFS general substrate transporter"/>
    <property type="match status" value="1"/>
</dbReference>
<dbReference type="GO" id="GO:0046943">
    <property type="term" value="F:carboxylic acid transmembrane transporter activity"/>
    <property type="evidence" value="ECO:0007669"/>
    <property type="project" value="TreeGrafter"/>
</dbReference>
<keyword evidence="8" id="KW-1185">Reference proteome</keyword>
<feature type="domain" description="Major facilitator superfamily (MFS) profile" evidence="6">
    <location>
        <begin position="14"/>
        <end position="414"/>
    </location>
</feature>
<dbReference type="PANTHER" id="PTHR23508:SF10">
    <property type="entry name" value="CARBOXYLIC ACID TRANSPORTER PROTEIN HOMOLOG"/>
    <property type="match status" value="1"/>
</dbReference>
<feature type="transmembrane region" description="Helical" evidence="5">
    <location>
        <begin position="145"/>
        <end position="169"/>
    </location>
</feature>
<evidence type="ECO:0000256" key="4">
    <source>
        <dbReference type="ARBA" id="ARBA00023136"/>
    </source>
</evidence>
<evidence type="ECO:0000259" key="6">
    <source>
        <dbReference type="PROSITE" id="PS50850"/>
    </source>
</evidence>
<dbReference type="RefSeq" id="WP_045273680.1">
    <property type="nucleotide sequence ID" value="NZ_JYIX01000040.1"/>
</dbReference>
<dbReference type="EMBL" id="JYIX01000040">
    <property type="protein sequence ID" value="KJL30675.1"/>
    <property type="molecule type" value="Genomic_DNA"/>
</dbReference>
<feature type="transmembrane region" description="Helical" evidence="5">
    <location>
        <begin position="15"/>
        <end position="45"/>
    </location>
</feature>
<dbReference type="GO" id="GO:0005886">
    <property type="term" value="C:plasma membrane"/>
    <property type="evidence" value="ECO:0007669"/>
    <property type="project" value="UniProtKB-SubCell"/>
</dbReference>